<sequence>FLQLRHNMDVMHVEKNFVENLYGTFMNHKDKSKDGDPVRKDLELLNLKPDLWLTEINGKVECPPAPYSLPKNEREL</sequence>
<name>A0AAD4SFZ8_9MAGN</name>
<accession>A0AAD4SFZ8</accession>
<protein>
    <submittedName>
        <fullName evidence="1">Uncharacterized protein</fullName>
    </submittedName>
</protein>
<proteinExistence type="predicted"/>
<gene>
    <name evidence="1" type="ORF">MKW98_028724</name>
</gene>
<dbReference type="AlphaFoldDB" id="A0AAD4SFZ8"/>
<keyword evidence="2" id="KW-1185">Reference proteome</keyword>
<feature type="non-terminal residue" evidence="1">
    <location>
        <position position="1"/>
    </location>
</feature>
<reference evidence="1" key="1">
    <citation type="submission" date="2022-04" db="EMBL/GenBank/DDBJ databases">
        <title>A functionally conserved STORR gene fusion in Papaver species that diverged 16.8 million years ago.</title>
        <authorList>
            <person name="Catania T."/>
        </authorList>
    </citation>
    <scope>NUCLEOTIDE SEQUENCE</scope>
    <source>
        <strain evidence="1">S-188037</strain>
    </source>
</reference>
<comment type="caution">
    <text evidence="1">The sequence shown here is derived from an EMBL/GenBank/DDBJ whole genome shotgun (WGS) entry which is preliminary data.</text>
</comment>
<evidence type="ECO:0000313" key="2">
    <source>
        <dbReference type="Proteomes" id="UP001202328"/>
    </source>
</evidence>
<feature type="non-terminal residue" evidence="1">
    <location>
        <position position="76"/>
    </location>
</feature>
<organism evidence="1 2">
    <name type="scientific">Papaver atlanticum</name>
    <dbReference type="NCBI Taxonomy" id="357466"/>
    <lineage>
        <taxon>Eukaryota</taxon>
        <taxon>Viridiplantae</taxon>
        <taxon>Streptophyta</taxon>
        <taxon>Embryophyta</taxon>
        <taxon>Tracheophyta</taxon>
        <taxon>Spermatophyta</taxon>
        <taxon>Magnoliopsida</taxon>
        <taxon>Ranunculales</taxon>
        <taxon>Papaveraceae</taxon>
        <taxon>Papaveroideae</taxon>
        <taxon>Papaver</taxon>
    </lineage>
</organism>
<evidence type="ECO:0000313" key="1">
    <source>
        <dbReference type="EMBL" id="KAI3906114.1"/>
    </source>
</evidence>
<dbReference type="PANTHER" id="PTHR10775">
    <property type="entry name" value="OS08G0208400 PROTEIN"/>
    <property type="match status" value="1"/>
</dbReference>
<dbReference type="EMBL" id="JAJJMB010010850">
    <property type="protein sequence ID" value="KAI3906114.1"/>
    <property type="molecule type" value="Genomic_DNA"/>
</dbReference>
<dbReference type="PANTHER" id="PTHR10775:SF180">
    <property type="entry name" value="TRANSPOSON, EN_SPM-LIKE, TRANSPOSASE-ASSOCIATED DOMAIN PROTEIN-RELATED"/>
    <property type="match status" value="1"/>
</dbReference>
<dbReference type="Proteomes" id="UP001202328">
    <property type="component" value="Unassembled WGS sequence"/>
</dbReference>